<dbReference type="GeneTree" id="ENSGT01120000273350"/>
<evidence type="ECO:0000256" key="7">
    <source>
        <dbReference type="ARBA" id="ARBA00023022"/>
    </source>
</evidence>
<keyword evidence="3" id="KW-0964">Secreted</keyword>
<dbReference type="GO" id="GO:0005179">
    <property type="term" value="F:hormone activity"/>
    <property type="evidence" value="ECO:0007669"/>
    <property type="project" value="UniProtKB-KW"/>
</dbReference>
<evidence type="ECO:0000256" key="3">
    <source>
        <dbReference type="ARBA" id="ARBA00022525"/>
    </source>
</evidence>
<dbReference type="InterPro" id="IPR010500">
    <property type="entry name" value="Hepcidin"/>
</dbReference>
<keyword evidence="11" id="KW-1185">Reference proteome</keyword>
<dbReference type="InterPro" id="IPR006058">
    <property type="entry name" value="2Fe2S_fd_BS"/>
</dbReference>
<evidence type="ECO:0000256" key="9">
    <source>
        <dbReference type="SAM" id="SignalP"/>
    </source>
</evidence>
<evidence type="ECO:0000256" key="6">
    <source>
        <dbReference type="ARBA" id="ARBA00022729"/>
    </source>
</evidence>
<gene>
    <name evidence="10" type="primary">SNCG</name>
</gene>
<reference evidence="10" key="1">
    <citation type="submission" date="2018-05" db="EMBL/GenBank/DDBJ databases">
        <authorList>
            <person name="Datahose"/>
        </authorList>
    </citation>
    <scope>NUCLEOTIDE SEQUENCE</scope>
</reference>
<dbReference type="GO" id="GO:0042742">
    <property type="term" value="P:defense response to bacterium"/>
    <property type="evidence" value="ECO:0007669"/>
    <property type="project" value="UniProtKB-KW"/>
</dbReference>
<dbReference type="GO" id="GO:0051537">
    <property type="term" value="F:2 iron, 2 sulfur cluster binding"/>
    <property type="evidence" value="ECO:0007669"/>
    <property type="project" value="InterPro"/>
</dbReference>
<sequence>MKTFSVAVAVAVVLTFICVQQSSAVPVTEEQELEEPMSMDYPAAAHEQILVDSWKTFSVAVAVAVVLTFICVQQSSAVPVTEEQELEEPMSMDYPAAAQEEASVDSWKTLYNSRHKRGIKCRFCCGCCTPGICGVCCRF</sequence>
<feature type="chain" id="PRO_5044333543" description="Hepcidin" evidence="9">
    <location>
        <begin position="25"/>
        <end position="139"/>
    </location>
</feature>
<evidence type="ECO:0000256" key="4">
    <source>
        <dbReference type="ARBA" id="ARBA00022529"/>
    </source>
</evidence>
<keyword evidence="8" id="KW-1015">Disulfide bond</keyword>
<keyword evidence="6 9" id="KW-0732">Signal</keyword>
<evidence type="ECO:0000313" key="11">
    <source>
        <dbReference type="Proteomes" id="UP000265100"/>
    </source>
</evidence>
<reference evidence="10" key="3">
    <citation type="submission" date="2025-09" db="UniProtKB">
        <authorList>
            <consortium name="Ensembl"/>
        </authorList>
    </citation>
    <scope>IDENTIFICATION</scope>
</reference>
<dbReference type="PROSITE" id="PS00197">
    <property type="entry name" value="2FE2S_FER_1"/>
    <property type="match status" value="1"/>
</dbReference>
<evidence type="ECO:0000313" key="10">
    <source>
        <dbReference type="Ensembl" id="ENSACLP00000054167.1"/>
    </source>
</evidence>
<evidence type="ECO:0008006" key="12">
    <source>
        <dbReference type="Google" id="ProtNLM"/>
    </source>
</evidence>
<dbReference type="PANTHER" id="PTHR16877:SF0">
    <property type="entry name" value="HEPCIDIN"/>
    <property type="match status" value="1"/>
</dbReference>
<name>A0AAX7TC12_ASTCA</name>
<dbReference type="GO" id="GO:0005576">
    <property type="term" value="C:extracellular region"/>
    <property type="evidence" value="ECO:0007669"/>
    <property type="project" value="UniProtKB-SubCell"/>
</dbReference>
<dbReference type="Proteomes" id="UP000265100">
    <property type="component" value="Chromosome 11"/>
</dbReference>
<keyword evidence="7" id="KW-0044">Antibiotic</keyword>
<feature type="signal peptide" evidence="9">
    <location>
        <begin position="1"/>
        <end position="24"/>
    </location>
</feature>
<dbReference type="Ensembl" id="ENSACLT00000071867.1">
    <property type="protein sequence ID" value="ENSACLP00000054167.1"/>
    <property type="gene ID" value="ENSACLG00000034084.1"/>
</dbReference>
<dbReference type="GO" id="GO:0006879">
    <property type="term" value="P:intracellular iron ion homeostasis"/>
    <property type="evidence" value="ECO:0007669"/>
    <property type="project" value="InterPro"/>
</dbReference>
<evidence type="ECO:0000256" key="2">
    <source>
        <dbReference type="ARBA" id="ARBA00008022"/>
    </source>
</evidence>
<protein>
    <recommendedName>
        <fullName evidence="12">Hepcidin</fullName>
    </recommendedName>
</protein>
<evidence type="ECO:0000256" key="5">
    <source>
        <dbReference type="ARBA" id="ARBA00022702"/>
    </source>
</evidence>
<reference evidence="10" key="2">
    <citation type="submission" date="2025-08" db="UniProtKB">
        <authorList>
            <consortium name="Ensembl"/>
        </authorList>
    </citation>
    <scope>IDENTIFICATION</scope>
</reference>
<keyword evidence="4" id="KW-0929">Antimicrobial</keyword>
<accession>A0AAX7TC12</accession>
<evidence type="ECO:0000256" key="8">
    <source>
        <dbReference type="ARBA" id="ARBA00023157"/>
    </source>
</evidence>
<dbReference type="PANTHER" id="PTHR16877">
    <property type="entry name" value="HEPCIDIN"/>
    <property type="match status" value="1"/>
</dbReference>
<dbReference type="Pfam" id="PF06446">
    <property type="entry name" value="Hepcidin"/>
    <property type="match status" value="1"/>
</dbReference>
<comment type="subcellular location">
    <subcellularLocation>
        <location evidence="1">Secreted</location>
    </subcellularLocation>
</comment>
<keyword evidence="5" id="KW-0372">Hormone</keyword>
<comment type="similarity">
    <text evidence="2">Belongs to the hepcidin family.</text>
</comment>
<proteinExistence type="inferred from homology"/>
<organism evidence="10 11">
    <name type="scientific">Astatotilapia calliptera</name>
    <name type="common">Eastern happy</name>
    <name type="synonym">Chromis callipterus</name>
    <dbReference type="NCBI Taxonomy" id="8154"/>
    <lineage>
        <taxon>Eukaryota</taxon>
        <taxon>Metazoa</taxon>
        <taxon>Chordata</taxon>
        <taxon>Craniata</taxon>
        <taxon>Vertebrata</taxon>
        <taxon>Euteleostomi</taxon>
        <taxon>Actinopterygii</taxon>
        <taxon>Neopterygii</taxon>
        <taxon>Teleostei</taxon>
        <taxon>Neoteleostei</taxon>
        <taxon>Acanthomorphata</taxon>
        <taxon>Ovalentaria</taxon>
        <taxon>Cichlomorphae</taxon>
        <taxon>Cichliformes</taxon>
        <taxon>Cichlidae</taxon>
        <taxon>African cichlids</taxon>
        <taxon>Pseudocrenilabrinae</taxon>
        <taxon>Haplochromini</taxon>
        <taxon>Astatotilapia</taxon>
    </lineage>
</organism>
<evidence type="ECO:0000256" key="1">
    <source>
        <dbReference type="ARBA" id="ARBA00004613"/>
    </source>
</evidence>
<dbReference type="AlphaFoldDB" id="A0AAX7TC12"/>